<dbReference type="GO" id="GO:0004343">
    <property type="term" value="F:glucosamine 6-phosphate N-acetyltransferase activity"/>
    <property type="evidence" value="ECO:0007669"/>
    <property type="project" value="TreeGrafter"/>
</dbReference>
<dbReference type="EMBL" id="PP542043">
    <property type="protein sequence ID" value="XDO01994.1"/>
    <property type="molecule type" value="Genomic_DNA"/>
</dbReference>
<sequence>MNSTTSMLLRFREIEIKDYKQVTNLLSQLSEVGNIKEHDFVLLLIKLRANHKIICCEYNDIESNETKIIGMGTLLLEYKIIHNFGIVAHIEDIVVDKNYRNLQVGKKLINHLIQLSKDKNAYKIILNCNEKNIGFYEKCGFYKNEVEMRLDINA</sequence>
<proteinExistence type="predicted"/>
<dbReference type="Pfam" id="PF00583">
    <property type="entry name" value="Acetyltransf_1"/>
    <property type="match status" value="1"/>
</dbReference>
<protein>
    <recommendedName>
        <fullName evidence="1">N-acetyltransferase domain-containing protein</fullName>
    </recommendedName>
</protein>
<organism evidence="2">
    <name type="scientific">Florenciella sp. virus SA2</name>
    <dbReference type="NCBI Taxonomy" id="3240092"/>
    <lineage>
        <taxon>Viruses</taxon>
    </lineage>
</organism>
<dbReference type="Gene3D" id="3.40.630.30">
    <property type="match status" value="1"/>
</dbReference>
<accession>A0AB39J6R0</accession>
<dbReference type="PROSITE" id="PS51186">
    <property type="entry name" value="GNAT"/>
    <property type="match status" value="1"/>
</dbReference>
<dbReference type="SUPFAM" id="SSF55729">
    <property type="entry name" value="Acyl-CoA N-acyltransferases (Nat)"/>
    <property type="match status" value="1"/>
</dbReference>
<evidence type="ECO:0000259" key="1">
    <source>
        <dbReference type="PROSITE" id="PS51186"/>
    </source>
</evidence>
<dbReference type="InterPro" id="IPR016181">
    <property type="entry name" value="Acyl_CoA_acyltransferase"/>
</dbReference>
<name>A0AB39J6R0_9VIRU</name>
<dbReference type="InterPro" id="IPR039143">
    <property type="entry name" value="GNPNAT1-like"/>
</dbReference>
<dbReference type="CDD" id="cd04301">
    <property type="entry name" value="NAT_SF"/>
    <property type="match status" value="1"/>
</dbReference>
<gene>
    <name evidence="2" type="ORF">FloV-SA2_00175</name>
</gene>
<feature type="domain" description="N-acetyltransferase" evidence="1">
    <location>
        <begin position="9"/>
        <end position="154"/>
    </location>
</feature>
<dbReference type="PANTHER" id="PTHR13355:SF11">
    <property type="entry name" value="GLUCOSAMINE 6-PHOSPHATE N-ACETYLTRANSFERASE"/>
    <property type="match status" value="1"/>
</dbReference>
<dbReference type="InterPro" id="IPR000182">
    <property type="entry name" value="GNAT_dom"/>
</dbReference>
<dbReference type="PANTHER" id="PTHR13355">
    <property type="entry name" value="GLUCOSAMINE 6-PHOSPHATE N-ACETYLTRANSFERASE"/>
    <property type="match status" value="1"/>
</dbReference>
<evidence type="ECO:0000313" key="2">
    <source>
        <dbReference type="EMBL" id="XDO01994.1"/>
    </source>
</evidence>
<reference evidence="2" key="1">
    <citation type="submission" date="2024-03" db="EMBL/GenBank/DDBJ databases">
        <title>Eukaryotic viruses encode the ribosomal protein eL40.</title>
        <authorList>
            <person name="Thomy J."/>
            <person name="Schvarcz C.R."/>
            <person name="McBeain K.A."/>
            <person name="Edwards K.F."/>
            <person name="Steward G.F."/>
        </authorList>
    </citation>
    <scope>NUCLEOTIDE SEQUENCE</scope>
    <source>
        <strain evidence="2">FloV-SA2</strain>
    </source>
</reference>